<feature type="compositionally biased region" description="Basic and acidic residues" evidence="1">
    <location>
        <begin position="64"/>
        <end position="73"/>
    </location>
</feature>
<accession>A0A8X6VU43</accession>
<dbReference type="AlphaFoldDB" id="A0A8X6VU43"/>
<comment type="caution">
    <text evidence="2">The sequence shown here is derived from an EMBL/GenBank/DDBJ whole genome shotgun (WGS) entry which is preliminary data.</text>
</comment>
<dbReference type="EMBL" id="BMAU01021361">
    <property type="protein sequence ID" value="GFY22465.1"/>
    <property type="molecule type" value="Genomic_DNA"/>
</dbReference>
<sequence length="114" mass="13301">MVSDGTEFAVGYVEEWFDEARRNTKAKYEKWAKYYDRRRRDVQIKVNDWVLTRSNESQYSRKNGSGERRELQEKGTGLLEGLGSTRVLPVIGDHLSDHHPTIEQNQIKGVFLEV</sequence>
<evidence type="ECO:0000313" key="3">
    <source>
        <dbReference type="Proteomes" id="UP000887159"/>
    </source>
</evidence>
<dbReference type="Proteomes" id="UP000887159">
    <property type="component" value="Unassembled WGS sequence"/>
</dbReference>
<reference evidence="2" key="1">
    <citation type="submission" date="2020-08" db="EMBL/GenBank/DDBJ databases">
        <title>Multicomponent nature underlies the extraordinary mechanical properties of spider dragline silk.</title>
        <authorList>
            <person name="Kono N."/>
            <person name="Nakamura H."/>
            <person name="Mori M."/>
            <person name="Yoshida Y."/>
            <person name="Ohtoshi R."/>
            <person name="Malay A.D."/>
            <person name="Moran D.A.P."/>
            <person name="Tomita M."/>
            <person name="Numata K."/>
            <person name="Arakawa K."/>
        </authorList>
    </citation>
    <scope>NUCLEOTIDE SEQUENCE</scope>
</reference>
<evidence type="ECO:0000256" key="1">
    <source>
        <dbReference type="SAM" id="MobiDB-lite"/>
    </source>
</evidence>
<protein>
    <submittedName>
        <fullName evidence="2">Uncharacterized protein</fullName>
    </submittedName>
</protein>
<evidence type="ECO:0000313" key="2">
    <source>
        <dbReference type="EMBL" id="GFY22465.1"/>
    </source>
</evidence>
<name>A0A8X6VU43_TRICX</name>
<organism evidence="2 3">
    <name type="scientific">Trichonephila clavipes</name>
    <name type="common">Golden silk orbweaver</name>
    <name type="synonym">Nephila clavipes</name>
    <dbReference type="NCBI Taxonomy" id="2585209"/>
    <lineage>
        <taxon>Eukaryota</taxon>
        <taxon>Metazoa</taxon>
        <taxon>Ecdysozoa</taxon>
        <taxon>Arthropoda</taxon>
        <taxon>Chelicerata</taxon>
        <taxon>Arachnida</taxon>
        <taxon>Araneae</taxon>
        <taxon>Araneomorphae</taxon>
        <taxon>Entelegynae</taxon>
        <taxon>Araneoidea</taxon>
        <taxon>Nephilidae</taxon>
        <taxon>Trichonephila</taxon>
    </lineage>
</organism>
<feature type="region of interest" description="Disordered" evidence="1">
    <location>
        <begin position="56"/>
        <end position="75"/>
    </location>
</feature>
<proteinExistence type="predicted"/>
<gene>
    <name evidence="2" type="ORF">TNCV_2177261</name>
</gene>
<keyword evidence="3" id="KW-1185">Reference proteome</keyword>